<evidence type="ECO:0000256" key="1">
    <source>
        <dbReference type="ARBA" id="ARBA00003800"/>
    </source>
</evidence>
<dbReference type="InterPro" id="IPR050857">
    <property type="entry name" value="D-2-hydroxyacid_DH"/>
</dbReference>
<accession>A0A1I0XCS3</accession>
<sequence>MAPKVLVSDKLSETAVQIFRDRGIDVDFMPELGKDKEKLAELIGQYDGLAIRSATKVTDKLLERATNLKVVGRAGIGVDNVDREAASKKGVIVMNTPFGNMITTAEHAIAMMFAVARQLPEASSSTHAGKWEKSKFMGVELTGKTLGVIGAGNIGGIVCDRARGLRMKVVAYDPFLSQEKADKMGVEKVALDDLLKRADFITLHVPLTDQTKNILSREALEKTKKGVRIINCARGGLVDEQAVADLLQSGHIAGAAFDVFAVEPATENPLFGLPNVVCTPHLGASTTEAQENVALQVAEQMSDYLLTGAVQNALNMPSVTAEEAKVMGPWIKLADHLGAFIGQMTDEPVKEITILYDGVAAEMNLEALNCAAIAGILKASNPDVNMVSAPVIAKDRGMKLATTSQEQTGVFEGYIKVTVKTDTRERSIAGTVFSDGKPRFIQIKGINIDAEIGQHMIYTTNEDVPGIIGTLGATFGKHGINIANFTLGRKAAKGEAIALLYVDDVVPPAVLAELKETGLFQQVKPLEFAAQ</sequence>
<dbReference type="InterPro" id="IPR029752">
    <property type="entry name" value="D-isomer_DH_CS1"/>
</dbReference>
<comment type="function">
    <text evidence="1">Catalyzes the reversible oxidation of 3-phospho-D-glycerate to 3-phosphonooxypyruvate, the first step of the phosphorylated L-serine biosynthesis pathway. Also catalyzes the reversible oxidation of 2-hydroxyglutarate to 2-oxoglutarate.</text>
</comment>
<dbReference type="RefSeq" id="WP_092065176.1">
    <property type="nucleotide sequence ID" value="NZ_FOJU01000003.1"/>
</dbReference>
<dbReference type="InterPro" id="IPR002912">
    <property type="entry name" value="ACT_dom"/>
</dbReference>
<dbReference type="SUPFAM" id="SSF52283">
    <property type="entry name" value="Formate/glycerate dehydrogenase catalytic domain-like"/>
    <property type="match status" value="1"/>
</dbReference>
<evidence type="ECO:0000256" key="3">
    <source>
        <dbReference type="ARBA" id="ARBA00005854"/>
    </source>
</evidence>
<feature type="domain" description="ACT" evidence="12">
    <location>
        <begin position="456"/>
        <end position="528"/>
    </location>
</feature>
<proteinExistence type="inferred from homology"/>
<comment type="catalytic activity">
    <reaction evidence="9">
        <text>(R)-2-hydroxyglutarate + NAD(+) = 2-oxoglutarate + NADH + H(+)</text>
        <dbReference type="Rhea" id="RHEA:49612"/>
        <dbReference type="ChEBI" id="CHEBI:15378"/>
        <dbReference type="ChEBI" id="CHEBI:15801"/>
        <dbReference type="ChEBI" id="CHEBI:16810"/>
        <dbReference type="ChEBI" id="CHEBI:57540"/>
        <dbReference type="ChEBI" id="CHEBI:57945"/>
        <dbReference type="EC" id="1.1.1.399"/>
    </reaction>
</comment>
<evidence type="ECO:0000256" key="5">
    <source>
        <dbReference type="ARBA" id="ARBA00022605"/>
    </source>
</evidence>
<evidence type="ECO:0000256" key="4">
    <source>
        <dbReference type="ARBA" id="ARBA00021582"/>
    </source>
</evidence>
<dbReference type="Pfam" id="PF19304">
    <property type="entry name" value="PGDH_inter"/>
    <property type="match status" value="1"/>
</dbReference>
<organism evidence="13 14">
    <name type="scientific">Poseidonocella pacifica</name>
    <dbReference type="NCBI Taxonomy" id="871651"/>
    <lineage>
        <taxon>Bacteria</taxon>
        <taxon>Pseudomonadati</taxon>
        <taxon>Pseudomonadota</taxon>
        <taxon>Alphaproteobacteria</taxon>
        <taxon>Rhodobacterales</taxon>
        <taxon>Roseobacteraceae</taxon>
        <taxon>Poseidonocella</taxon>
    </lineage>
</organism>
<evidence type="ECO:0000256" key="7">
    <source>
        <dbReference type="ARBA" id="ARBA00023027"/>
    </source>
</evidence>
<dbReference type="CDD" id="cd04902">
    <property type="entry name" value="ACT_3PGDH-xct"/>
    <property type="match status" value="1"/>
</dbReference>
<dbReference type="FunFam" id="3.40.50.720:FF:000021">
    <property type="entry name" value="D-3-phosphoglycerate dehydrogenase"/>
    <property type="match status" value="1"/>
</dbReference>
<comment type="catalytic activity">
    <reaction evidence="10 11">
        <text>(2R)-3-phosphoglycerate + NAD(+) = 3-phosphooxypyruvate + NADH + H(+)</text>
        <dbReference type="Rhea" id="RHEA:12641"/>
        <dbReference type="ChEBI" id="CHEBI:15378"/>
        <dbReference type="ChEBI" id="CHEBI:18110"/>
        <dbReference type="ChEBI" id="CHEBI:57540"/>
        <dbReference type="ChEBI" id="CHEBI:57945"/>
        <dbReference type="ChEBI" id="CHEBI:58272"/>
        <dbReference type="EC" id="1.1.1.95"/>
    </reaction>
</comment>
<dbReference type="InterPro" id="IPR045626">
    <property type="entry name" value="PGDH_ASB_dom"/>
</dbReference>
<evidence type="ECO:0000256" key="10">
    <source>
        <dbReference type="ARBA" id="ARBA00048731"/>
    </source>
</evidence>
<dbReference type="InterPro" id="IPR006139">
    <property type="entry name" value="D-isomer_2_OHA_DH_cat_dom"/>
</dbReference>
<dbReference type="SUPFAM" id="SSF143548">
    <property type="entry name" value="Serine metabolism enzymes domain"/>
    <property type="match status" value="1"/>
</dbReference>
<dbReference type="PROSITE" id="PS00065">
    <property type="entry name" value="D_2_HYDROXYACID_DH_1"/>
    <property type="match status" value="1"/>
</dbReference>
<dbReference type="OrthoDB" id="9793626at2"/>
<gene>
    <name evidence="13" type="ORF">SAMN05421688_2066</name>
</gene>
<dbReference type="PROSITE" id="PS00670">
    <property type="entry name" value="D_2_HYDROXYACID_DH_2"/>
    <property type="match status" value="1"/>
</dbReference>
<dbReference type="Pfam" id="PF01842">
    <property type="entry name" value="ACT"/>
    <property type="match status" value="1"/>
</dbReference>
<dbReference type="GO" id="GO:0051287">
    <property type="term" value="F:NAD binding"/>
    <property type="evidence" value="ECO:0007669"/>
    <property type="project" value="UniProtKB-UniRule"/>
</dbReference>
<dbReference type="EC" id="1.1.1.95" evidence="11"/>
<dbReference type="GO" id="GO:0004617">
    <property type="term" value="F:phosphoglycerate dehydrogenase activity"/>
    <property type="evidence" value="ECO:0007669"/>
    <property type="project" value="UniProtKB-UniRule"/>
</dbReference>
<dbReference type="InterPro" id="IPR029009">
    <property type="entry name" value="ASB_dom_sf"/>
</dbReference>
<dbReference type="EMBL" id="FOJU01000003">
    <property type="protein sequence ID" value="SFA98120.1"/>
    <property type="molecule type" value="Genomic_DNA"/>
</dbReference>
<protein>
    <recommendedName>
        <fullName evidence="4 11">D-3-phosphoglycerate dehydrogenase</fullName>
        <ecNumber evidence="11">1.1.1.95</ecNumber>
    </recommendedName>
</protein>
<evidence type="ECO:0000256" key="2">
    <source>
        <dbReference type="ARBA" id="ARBA00005216"/>
    </source>
</evidence>
<keyword evidence="6 11" id="KW-0560">Oxidoreductase</keyword>
<comment type="similarity">
    <text evidence="3 11">Belongs to the D-isomer specific 2-hydroxyacid dehydrogenase family.</text>
</comment>
<dbReference type="InterPro" id="IPR006140">
    <property type="entry name" value="D-isomer_DH_NAD-bd"/>
</dbReference>
<dbReference type="PANTHER" id="PTHR42789">
    <property type="entry name" value="D-ISOMER SPECIFIC 2-HYDROXYACID DEHYDROGENASE FAMILY PROTEIN (AFU_ORTHOLOGUE AFUA_6G10090)"/>
    <property type="match status" value="1"/>
</dbReference>
<dbReference type="InterPro" id="IPR029753">
    <property type="entry name" value="D-isomer_DH_CS"/>
</dbReference>
<dbReference type="PANTHER" id="PTHR42789:SF1">
    <property type="entry name" value="D-ISOMER SPECIFIC 2-HYDROXYACID DEHYDROGENASE FAMILY PROTEIN (AFU_ORTHOLOGUE AFUA_6G10090)"/>
    <property type="match status" value="1"/>
</dbReference>
<dbReference type="Gene3D" id="3.40.50.720">
    <property type="entry name" value="NAD(P)-binding Rossmann-like Domain"/>
    <property type="match status" value="2"/>
</dbReference>
<dbReference type="AlphaFoldDB" id="A0A1I0XCS3"/>
<dbReference type="NCBIfam" id="TIGR01327">
    <property type="entry name" value="PGDH"/>
    <property type="match status" value="1"/>
</dbReference>
<dbReference type="InterPro" id="IPR006236">
    <property type="entry name" value="PGDH"/>
</dbReference>
<dbReference type="GO" id="GO:0006564">
    <property type="term" value="P:L-serine biosynthetic process"/>
    <property type="evidence" value="ECO:0007669"/>
    <property type="project" value="UniProtKB-UniRule"/>
</dbReference>
<evidence type="ECO:0000259" key="12">
    <source>
        <dbReference type="PROSITE" id="PS51671"/>
    </source>
</evidence>
<keyword evidence="7 11" id="KW-0520">NAD</keyword>
<dbReference type="Proteomes" id="UP000198796">
    <property type="component" value="Unassembled WGS sequence"/>
</dbReference>
<dbReference type="CDD" id="cd12173">
    <property type="entry name" value="PGDH_4"/>
    <property type="match status" value="1"/>
</dbReference>
<dbReference type="UniPathway" id="UPA00135">
    <property type="reaction ID" value="UER00196"/>
</dbReference>
<dbReference type="Gene3D" id="3.30.1330.90">
    <property type="entry name" value="D-3-phosphoglycerate dehydrogenase, domain 3"/>
    <property type="match status" value="1"/>
</dbReference>
<name>A0A1I0XCS3_9RHOB</name>
<dbReference type="Gene3D" id="3.30.70.260">
    <property type="match status" value="1"/>
</dbReference>
<dbReference type="PROSITE" id="PS51671">
    <property type="entry name" value="ACT"/>
    <property type="match status" value="1"/>
</dbReference>
<dbReference type="InterPro" id="IPR045865">
    <property type="entry name" value="ACT-like_dom_sf"/>
</dbReference>
<dbReference type="Pfam" id="PF00389">
    <property type="entry name" value="2-Hacid_dh"/>
    <property type="match status" value="1"/>
</dbReference>
<evidence type="ECO:0000256" key="6">
    <source>
        <dbReference type="ARBA" id="ARBA00023002"/>
    </source>
</evidence>
<evidence type="ECO:0000313" key="14">
    <source>
        <dbReference type="Proteomes" id="UP000198796"/>
    </source>
</evidence>
<keyword evidence="14" id="KW-1185">Reference proteome</keyword>
<dbReference type="Pfam" id="PF02826">
    <property type="entry name" value="2-Hacid_dh_C"/>
    <property type="match status" value="1"/>
</dbReference>
<dbReference type="SUPFAM" id="SSF55021">
    <property type="entry name" value="ACT-like"/>
    <property type="match status" value="1"/>
</dbReference>
<dbReference type="PROSITE" id="PS00671">
    <property type="entry name" value="D_2_HYDROXYACID_DH_3"/>
    <property type="match status" value="1"/>
</dbReference>
<evidence type="ECO:0000256" key="9">
    <source>
        <dbReference type="ARBA" id="ARBA00048126"/>
    </source>
</evidence>
<dbReference type="InterPro" id="IPR036291">
    <property type="entry name" value="NAD(P)-bd_dom_sf"/>
</dbReference>
<keyword evidence="5 11" id="KW-0028">Amino-acid biosynthesis</keyword>
<evidence type="ECO:0000313" key="13">
    <source>
        <dbReference type="EMBL" id="SFA98120.1"/>
    </source>
</evidence>
<evidence type="ECO:0000256" key="8">
    <source>
        <dbReference type="ARBA" id="ARBA00023299"/>
    </source>
</evidence>
<comment type="pathway">
    <text evidence="2 11">Amino-acid biosynthesis; L-serine biosynthesis; L-serine from 3-phospho-D-glycerate: step 1/3.</text>
</comment>
<evidence type="ECO:0000256" key="11">
    <source>
        <dbReference type="RuleBase" id="RU363003"/>
    </source>
</evidence>
<dbReference type="SUPFAM" id="SSF51735">
    <property type="entry name" value="NAD(P)-binding Rossmann-fold domains"/>
    <property type="match status" value="1"/>
</dbReference>
<dbReference type="STRING" id="871651.SAMN05421688_2066"/>
<keyword evidence="8 11" id="KW-0718">Serine biosynthesis</keyword>
<reference evidence="13 14" key="1">
    <citation type="submission" date="2016-10" db="EMBL/GenBank/DDBJ databases">
        <authorList>
            <person name="de Groot N.N."/>
        </authorList>
    </citation>
    <scope>NUCLEOTIDE SEQUENCE [LARGE SCALE GENOMIC DNA]</scope>
    <source>
        <strain evidence="13 14">DSM 29316</strain>
    </source>
</reference>